<dbReference type="PROSITE" id="PS50977">
    <property type="entry name" value="HTH_TETR_2"/>
    <property type="match status" value="1"/>
</dbReference>
<keyword evidence="3" id="KW-0804">Transcription</keyword>
<gene>
    <name evidence="6" type="ORF">I6N98_12810</name>
</gene>
<dbReference type="Gene3D" id="1.10.357.10">
    <property type="entry name" value="Tetracycline Repressor, domain 2"/>
    <property type="match status" value="1"/>
</dbReference>
<evidence type="ECO:0000256" key="1">
    <source>
        <dbReference type="ARBA" id="ARBA00023015"/>
    </source>
</evidence>
<keyword evidence="2 4" id="KW-0238">DNA-binding</keyword>
<dbReference type="InterPro" id="IPR050109">
    <property type="entry name" value="HTH-type_TetR-like_transc_reg"/>
</dbReference>
<protein>
    <submittedName>
        <fullName evidence="6">TetR/AcrR family transcriptional regulator</fullName>
    </submittedName>
</protein>
<accession>A0A7T4UP44</accession>
<organism evidence="6 7">
    <name type="scientific">Spongiibacter nanhainus</name>
    <dbReference type="NCBI Taxonomy" id="2794344"/>
    <lineage>
        <taxon>Bacteria</taxon>
        <taxon>Pseudomonadati</taxon>
        <taxon>Pseudomonadota</taxon>
        <taxon>Gammaproteobacteria</taxon>
        <taxon>Cellvibrionales</taxon>
        <taxon>Spongiibacteraceae</taxon>
        <taxon>Spongiibacter</taxon>
    </lineage>
</organism>
<dbReference type="InterPro" id="IPR001647">
    <property type="entry name" value="HTH_TetR"/>
</dbReference>
<evidence type="ECO:0000256" key="3">
    <source>
        <dbReference type="ARBA" id="ARBA00023163"/>
    </source>
</evidence>
<evidence type="ECO:0000259" key="5">
    <source>
        <dbReference type="PROSITE" id="PS50977"/>
    </source>
</evidence>
<evidence type="ECO:0000313" key="7">
    <source>
        <dbReference type="Proteomes" id="UP000596063"/>
    </source>
</evidence>
<dbReference type="PRINTS" id="PR00455">
    <property type="entry name" value="HTHTETR"/>
</dbReference>
<dbReference type="AlphaFoldDB" id="A0A7T4UP44"/>
<reference evidence="6 7" key="1">
    <citation type="submission" date="2020-12" db="EMBL/GenBank/DDBJ databases">
        <authorList>
            <person name="Shan Y."/>
        </authorList>
    </citation>
    <scope>NUCLEOTIDE SEQUENCE [LARGE SCALE GENOMIC DNA]</scope>
    <source>
        <strain evidence="7">csc3.9</strain>
    </source>
</reference>
<name>A0A7T4UP44_9GAMM</name>
<dbReference type="EMBL" id="CP066167">
    <property type="protein sequence ID" value="QQD17241.1"/>
    <property type="molecule type" value="Genomic_DNA"/>
</dbReference>
<evidence type="ECO:0000256" key="2">
    <source>
        <dbReference type="ARBA" id="ARBA00023125"/>
    </source>
</evidence>
<keyword evidence="1" id="KW-0805">Transcription regulation</keyword>
<dbReference type="PANTHER" id="PTHR30055">
    <property type="entry name" value="HTH-TYPE TRANSCRIPTIONAL REGULATOR RUTR"/>
    <property type="match status" value="1"/>
</dbReference>
<feature type="domain" description="HTH tetR-type" evidence="5">
    <location>
        <begin position="8"/>
        <end position="68"/>
    </location>
</feature>
<dbReference type="RefSeq" id="WP_198568743.1">
    <property type="nucleotide sequence ID" value="NZ_CP066167.1"/>
</dbReference>
<feature type="DNA-binding region" description="H-T-H motif" evidence="4">
    <location>
        <begin position="31"/>
        <end position="50"/>
    </location>
</feature>
<proteinExistence type="predicted"/>
<dbReference type="PANTHER" id="PTHR30055:SF234">
    <property type="entry name" value="HTH-TYPE TRANSCRIPTIONAL REGULATOR BETI"/>
    <property type="match status" value="1"/>
</dbReference>
<dbReference type="Pfam" id="PF00440">
    <property type="entry name" value="TetR_N"/>
    <property type="match status" value="1"/>
</dbReference>
<keyword evidence="7" id="KW-1185">Reference proteome</keyword>
<evidence type="ECO:0000256" key="4">
    <source>
        <dbReference type="PROSITE-ProRule" id="PRU00335"/>
    </source>
</evidence>
<dbReference type="GO" id="GO:0000976">
    <property type="term" value="F:transcription cis-regulatory region binding"/>
    <property type="evidence" value="ECO:0007669"/>
    <property type="project" value="TreeGrafter"/>
</dbReference>
<dbReference type="Proteomes" id="UP000596063">
    <property type="component" value="Chromosome"/>
</dbReference>
<sequence length="225" mass="25387">MARVRNKAATREAILEAARQVLATSGPDALSLSKVANLAGINRGTAYQHFETRDELVKASVESVGQYMSSCIFGDIELDEDGHWSGSDERPVDEVVSRLVNFAVENPVLCRIWLFEVLSSENPSDDQFFRQFKESTQELSESTSAKPGIDVEALSVMMLAGYFVWPLWVDAHANTKRQRREMADRMRHEVVRLLLNGVLEGSDFPHLQRSLEQIRKTREETSDSI</sequence>
<dbReference type="KEGG" id="snan:I6N98_12810"/>
<evidence type="ECO:0000313" key="6">
    <source>
        <dbReference type="EMBL" id="QQD17241.1"/>
    </source>
</evidence>
<dbReference type="InterPro" id="IPR009057">
    <property type="entry name" value="Homeodomain-like_sf"/>
</dbReference>
<dbReference type="GO" id="GO:0003700">
    <property type="term" value="F:DNA-binding transcription factor activity"/>
    <property type="evidence" value="ECO:0007669"/>
    <property type="project" value="TreeGrafter"/>
</dbReference>
<dbReference type="SUPFAM" id="SSF46689">
    <property type="entry name" value="Homeodomain-like"/>
    <property type="match status" value="1"/>
</dbReference>